<dbReference type="Proteomes" id="UP000744676">
    <property type="component" value="Unassembled WGS sequence"/>
</dbReference>
<proteinExistence type="predicted"/>
<dbReference type="EMBL" id="QVQA01000016">
    <property type="protein sequence ID" value="KAF5100929.1"/>
    <property type="molecule type" value="Genomic_DNA"/>
</dbReference>
<accession>A0ACB6V841</accession>
<gene>
    <name evidence="1" type="ORF">D0Z00_001060</name>
</gene>
<keyword evidence="2" id="KW-1185">Reference proteome</keyword>
<evidence type="ECO:0000313" key="2">
    <source>
        <dbReference type="Proteomes" id="UP000744676"/>
    </source>
</evidence>
<organism evidence="1 2">
    <name type="scientific">Geotrichum galactomycetum</name>
    <dbReference type="NCBI Taxonomy" id="27317"/>
    <lineage>
        <taxon>Eukaryota</taxon>
        <taxon>Fungi</taxon>
        <taxon>Dikarya</taxon>
        <taxon>Ascomycota</taxon>
        <taxon>Saccharomycotina</taxon>
        <taxon>Dipodascomycetes</taxon>
        <taxon>Dipodascales</taxon>
        <taxon>Dipodascaceae</taxon>
        <taxon>Geotrichum</taxon>
    </lineage>
</organism>
<sequence>MSDLSLYSIKATLILDNEGNRLYAKYYSPPHAESEASATNSLVSVKEQKQFEKSLFAKTNKQNSDVLIFDNHLIVYKQILDVTIYLIATSVSENEAMLYQVLIGIKDALSIVLANTGSSNSMGGGSSGSSGAGSGGIDKRAVLEHYDLVSLVIDEAIDSGIILEVDPTVLANRTSKMPKSGSALDGGVPTIELSEQGLQNVFQFARGKLTEKLRQFQ</sequence>
<name>A0ACB6V841_9ASCO</name>
<protein>
    <submittedName>
        <fullName evidence="1">Uncharacterized protein</fullName>
    </submittedName>
</protein>
<reference evidence="1 2" key="1">
    <citation type="journal article" date="2020" name="Front. Microbiol.">
        <title>Phenotypic and Genetic Characterization of the Cheese Ripening Yeast Geotrichum candidum.</title>
        <authorList>
            <person name="Perkins V."/>
            <person name="Vignola S."/>
            <person name="Lessard M.H."/>
            <person name="Plante P.L."/>
            <person name="Corbeil J."/>
            <person name="Dugat-Bony E."/>
            <person name="Frenette M."/>
            <person name="Labrie S."/>
        </authorList>
    </citation>
    <scope>NUCLEOTIDE SEQUENCE [LARGE SCALE GENOMIC DNA]</scope>
    <source>
        <strain evidence="1 2">LMA-1147</strain>
    </source>
</reference>
<evidence type="ECO:0000313" key="1">
    <source>
        <dbReference type="EMBL" id="KAF5100929.1"/>
    </source>
</evidence>
<comment type="caution">
    <text evidence="1">The sequence shown here is derived from an EMBL/GenBank/DDBJ whole genome shotgun (WGS) entry which is preliminary data.</text>
</comment>